<feature type="compositionally biased region" description="Basic and acidic residues" evidence="5">
    <location>
        <begin position="909"/>
        <end position="923"/>
    </location>
</feature>
<evidence type="ECO:0000313" key="7">
    <source>
        <dbReference type="EMBL" id="KAK3678504.1"/>
    </source>
</evidence>
<evidence type="ECO:0000256" key="4">
    <source>
        <dbReference type="ARBA" id="ARBA00023054"/>
    </source>
</evidence>
<dbReference type="InterPro" id="IPR048628">
    <property type="entry name" value="Sec3_C"/>
</dbReference>
<feature type="region of interest" description="Disordered" evidence="5">
    <location>
        <begin position="603"/>
        <end position="799"/>
    </location>
</feature>
<feature type="compositionally biased region" description="Low complexity" evidence="5">
    <location>
        <begin position="605"/>
        <end position="615"/>
    </location>
</feature>
<dbReference type="Pfam" id="PF20654">
    <property type="entry name" value="Sec3_C-term"/>
    <property type="match status" value="1"/>
</dbReference>
<dbReference type="GO" id="GO:0000145">
    <property type="term" value="C:exocyst"/>
    <property type="evidence" value="ECO:0007669"/>
    <property type="project" value="InterPro"/>
</dbReference>
<feature type="compositionally biased region" description="Polar residues" evidence="5">
    <location>
        <begin position="468"/>
        <end position="483"/>
    </location>
</feature>
<feature type="compositionally biased region" description="Basic and acidic residues" evidence="5">
    <location>
        <begin position="952"/>
        <end position="970"/>
    </location>
</feature>
<gene>
    <name evidence="7" type="ORF">LTR78_001801</name>
</gene>
<dbReference type="GO" id="GO:0006893">
    <property type="term" value="P:Golgi to plasma membrane transport"/>
    <property type="evidence" value="ECO:0007669"/>
    <property type="project" value="TreeGrafter"/>
</dbReference>
<feature type="compositionally biased region" description="Polar residues" evidence="5">
    <location>
        <begin position="671"/>
        <end position="682"/>
    </location>
</feature>
<feature type="compositionally biased region" description="Low complexity" evidence="5">
    <location>
        <begin position="49"/>
        <end position="63"/>
    </location>
</feature>
<dbReference type="PANTHER" id="PTHR16092:SF14">
    <property type="entry name" value="EXOCYST COMPLEX COMPONENT 1 ISOFORM X1"/>
    <property type="match status" value="1"/>
</dbReference>
<feature type="compositionally biased region" description="Low complexity" evidence="5">
    <location>
        <begin position="444"/>
        <end position="465"/>
    </location>
</feature>
<comment type="similarity">
    <text evidence="1">Belongs to the SEC3 family.</text>
</comment>
<accession>A0AAE0WUW2</accession>
<reference evidence="7" key="1">
    <citation type="submission" date="2023-07" db="EMBL/GenBank/DDBJ databases">
        <title>Black Yeasts Isolated from many extreme environments.</title>
        <authorList>
            <person name="Coleine C."/>
            <person name="Stajich J.E."/>
            <person name="Selbmann L."/>
        </authorList>
    </citation>
    <scope>NUCLEOTIDE SEQUENCE</scope>
    <source>
        <strain evidence="7">CCFEE 5485</strain>
    </source>
</reference>
<feature type="compositionally biased region" description="Basic and acidic residues" evidence="5">
    <location>
        <begin position="879"/>
        <end position="891"/>
    </location>
</feature>
<keyword evidence="8" id="KW-1185">Reference proteome</keyword>
<dbReference type="CDD" id="cd13315">
    <property type="entry name" value="PH_Sec3"/>
    <property type="match status" value="1"/>
</dbReference>
<dbReference type="GO" id="GO:0006887">
    <property type="term" value="P:exocytosis"/>
    <property type="evidence" value="ECO:0007669"/>
    <property type="project" value="UniProtKB-KW"/>
</dbReference>
<dbReference type="InterPro" id="IPR019160">
    <property type="entry name" value="Sec3_CC"/>
</dbReference>
<keyword evidence="2" id="KW-0813">Transport</keyword>
<evidence type="ECO:0000256" key="5">
    <source>
        <dbReference type="SAM" id="MobiDB-lite"/>
    </source>
</evidence>
<feature type="compositionally biased region" description="Basic and acidic residues" evidence="5">
    <location>
        <begin position="398"/>
        <end position="410"/>
    </location>
</feature>
<feature type="compositionally biased region" description="Low complexity" evidence="5">
    <location>
        <begin position="511"/>
        <end position="538"/>
    </location>
</feature>
<dbReference type="InterPro" id="IPR028258">
    <property type="entry name" value="Sec3-PIP2_bind"/>
</dbReference>
<keyword evidence="3" id="KW-0268">Exocytosis</keyword>
<feature type="region of interest" description="Disordered" evidence="5">
    <location>
        <begin position="278"/>
        <end position="572"/>
    </location>
</feature>
<evidence type="ECO:0000313" key="8">
    <source>
        <dbReference type="Proteomes" id="UP001274830"/>
    </source>
</evidence>
<feature type="compositionally biased region" description="Polar residues" evidence="5">
    <location>
        <begin position="1"/>
        <end position="11"/>
    </location>
</feature>
<evidence type="ECO:0000259" key="6">
    <source>
        <dbReference type="SMART" id="SM01313"/>
    </source>
</evidence>
<dbReference type="GO" id="GO:0005886">
    <property type="term" value="C:plasma membrane"/>
    <property type="evidence" value="ECO:0007669"/>
    <property type="project" value="TreeGrafter"/>
</dbReference>
<evidence type="ECO:0000256" key="1">
    <source>
        <dbReference type="ARBA" id="ARBA00006518"/>
    </source>
</evidence>
<dbReference type="FunFam" id="2.30.29.90:FF:000003">
    <property type="entry name" value="Exocyst complex component Sec3"/>
    <property type="match status" value="1"/>
</dbReference>
<dbReference type="GO" id="GO:0005546">
    <property type="term" value="F:phosphatidylinositol-4,5-bisphosphate binding"/>
    <property type="evidence" value="ECO:0007669"/>
    <property type="project" value="TreeGrafter"/>
</dbReference>
<keyword evidence="4" id="KW-0175">Coiled coil</keyword>
<comment type="caution">
    <text evidence="7">The sequence shown here is derived from an EMBL/GenBank/DDBJ whole genome shotgun (WGS) entry which is preliminary data.</text>
</comment>
<dbReference type="EMBL" id="JAUTXT010000004">
    <property type="protein sequence ID" value="KAK3678504.1"/>
    <property type="molecule type" value="Genomic_DNA"/>
</dbReference>
<feature type="region of interest" description="Disordered" evidence="5">
    <location>
        <begin position="1"/>
        <end position="105"/>
    </location>
</feature>
<feature type="compositionally biased region" description="Low complexity" evidence="5">
    <location>
        <begin position="711"/>
        <end position="723"/>
    </location>
</feature>
<proteinExistence type="inferred from homology"/>
<feature type="region of interest" description="Disordered" evidence="5">
    <location>
        <begin position="1620"/>
        <end position="1641"/>
    </location>
</feature>
<feature type="compositionally biased region" description="Basic and acidic residues" evidence="5">
    <location>
        <begin position="830"/>
        <end position="840"/>
    </location>
</feature>
<feature type="compositionally biased region" description="Low complexity" evidence="5">
    <location>
        <begin position="768"/>
        <end position="778"/>
    </location>
</feature>
<organism evidence="7 8">
    <name type="scientific">Recurvomyces mirabilis</name>
    <dbReference type="NCBI Taxonomy" id="574656"/>
    <lineage>
        <taxon>Eukaryota</taxon>
        <taxon>Fungi</taxon>
        <taxon>Dikarya</taxon>
        <taxon>Ascomycota</taxon>
        <taxon>Pezizomycotina</taxon>
        <taxon>Dothideomycetes</taxon>
        <taxon>Dothideomycetidae</taxon>
        <taxon>Mycosphaerellales</taxon>
        <taxon>Teratosphaeriaceae</taxon>
        <taxon>Recurvomyces</taxon>
    </lineage>
</organism>
<protein>
    <recommendedName>
        <fullName evidence="6">Exocyst complex component Sec3 PIP2-binding N-terminal domain-containing protein</fullName>
    </recommendedName>
</protein>
<feature type="region of interest" description="Disordered" evidence="5">
    <location>
        <begin position="815"/>
        <end position="970"/>
    </location>
</feature>
<name>A0AAE0WUW2_9PEZI</name>
<feature type="compositionally biased region" description="Low complexity" evidence="5">
    <location>
        <begin position="286"/>
        <end position="302"/>
    </location>
</feature>
<dbReference type="PANTHER" id="PTHR16092">
    <property type="entry name" value="SEC3/SYNTAXIN-RELATED"/>
    <property type="match status" value="1"/>
</dbReference>
<feature type="compositionally biased region" description="Polar residues" evidence="5">
    <location>
        <begin position="935"/>
        <end position="951"/>
    </location>
</feature>
<dbReference type="Pfam" id="PF09763">
    <property type="entry name" value="Sec3_CC"/>
    <property type="match status" value="1"/>
</dbReference>
<evidence type="ECO:0000256" key="3">
    <source>
        <dbReference type="ARBA" id="ARBA00022483"/>
    </source>
</evidence>
<evidence type="ECO:0000256" key="2">
    <source>
        <dbReference type="ARBA" id="ARBA00022448"/>
    </source>
</evidence>
<dbReference type="SMART" id="SM01313">
    <property type="entry name" value="Sec3-PIP2_bind"/>
    <property type="match status" value="1"/>
</dbReference>
<dbReference type="Gene3D" id="2.30.29.90">
    <property type="match status" value="1"/>
</dbReference>
<dbReference type="Proteomes" id="UP001274830">
    <property type="component" value="Unassembled WGS sequence"/>
</dbReference>
<dbReference type="Pfam" id="PF15277">
    <property type="entry name" value="Sec3-PIP2_bind"/>
    <property type="match status" value="1"/>
</dbReference>
<feature type="compositionally biased region" description="Low complexity" evidence="5">
    <location>
        <begin position="1620"/>
        <end position="1635"/>
    </location>
</feature>
<sequence>MQVTSFPTRRSTCLRPHRGSSSSDIGQGEAYDEMSRPSANKHNNHGFRNMSNGNNSNPSMLSSVALQPRLATPTQHRPPPPHQRSVSPGARIPSASTAAAMSRAERFEDEKRRIIESCFSKLDANGQLAESYITHIRIIEDAQHPSSPPPPESAENNKKPRLIIIAVRSTGRVRMHKARENNNGSFSIGKTWNLEELSAIETYGSANVPAQSEKEAQQKQWAGSVGFTVTITKPYYWQAGTSKEKDFFIASAVKIYRKYTKGLVPELKGLDEREKATMLGQPAPPQQQQQQQERSPAPQSQSGVSPGMRAESRAESRDMSPVAPPQPPFAQRPQSREESRYRGSPGPPASIHDARPGSAVPNRQQSESPAPPSLRPGHPQNQQQPIPMNVPRPFASQEHMRSQSRERSRQEYGGARPGTSPAPAYGRSPSSQQQGQPLPPPSIPSARSESPSASSLASSAGPGRPQVRNVSPGRQRQYQQPVNSVPEDRSMDSMPSQGYELEKAPAPPSHANGATAGAALLASTRQRWQAQNQNQRPLSPGPPQLPPIETSQAAALAAQQRSKGSGDAFNPLTAASEASSAGMVDLGDAAGIAALTSYWGPEPTPTSAPVVATPTIQAPPDSPLTPERSSRRPGMQERGISEASYDLRPPPLRSTGAAAGRAVSGDESGSRYATPQDRSAITSAAHTPMTEHPPPPEIRPLAVRDKRQSSEQHQQQQQRPLSSRRNDEPTKVAMPGAFTNTPVGPSPAGTPVETPREERGEEAVQPSAPTTTTTTATPNESPQEQQEGAGDAYRPGLGPMIKKNAIRDRFKKAATAASAFKPRPGGAAEKIMRAKAEREAGISPDAGDSEGVSGFVPRPVAAPVPKEVMDGKGMMDGNGEVHEAMPPKVEVDPATPITQPNGLGIVSAEMEKEKVKEKEERPRSVQLKDSPLPPTTDSQDLLQTPDQQVMRQKQEDLEAEEQAERDLFAQSEMRKPLVKVKRRSQTQQRNLAALGIDPTLLDGKALDFEAALEEFGWKDRSLDLKAMAALESDLKREQGRLEAGSWLALSDPNTPGGAADTPGLNESKVKAVESLLDKAIQECDDLEGLLMLYSVELGSLNEDVAFIEAQSQGLQVQSANQKGLVRELEGLVEVIGLDERVLEPLRYGGFGDPRGLEVVELAAGRLWGAMVVVDPGLRGAGGGRPKSRGLMVGGGDAGEALSGMLALREKRVVYEREAAGFVQRFLQHLDASFGQAMAEARRGVLRPASAGAGVGTKKLNNIALADAKMGLWVYGPLILFTKEVNRPAWTTALRLYHAKAQPVYAEAFVENISGWKRSARKPGAEEAELLFTATEREDPSGAGSGGGVPGIGAARKLTIKRSQTLAKTLRSAGSGSKHTLDLSASRSGQSSPAEVFAAGIDEMAPMISQEQNFISEFFWAKGGETRDFVEVVQALGPPEARAGGVDLVRPRGVEVEREMAGIVRGAMEAEFGFFAQEAQGLMEWCLAGDPIQGVGVMACLSRHSYWLSDTNQEFLLTLLEGLIARLQSLWTKFVDEQVRAIEDTKVKISKRKGVIGFMKIFPHFAAAVENCFAAVAGPDYESEKEVVGETRRWVDATYSRLNKAMFDSLKVIAKESPSAAPAASQHRGGTAAAAGGAAGGDDPEDKVVLNYHVLLIENMNHYVEEVDDGGREGVLAEWRGKALMERAEALEAYVQRVVKRPLGKLLDFLDSTDSLLSTHPNPSAIASRPSYSRKAARNTFSQYDAKEVRRGIDTLRKRIEKHFADGDEEAISRSLVGLVGKECERVYEKTFQRMEGLIGTVYPPTEGEKNVEVDFSREDVKAGFRR</sequence>
<feature type="region of interest" description="Disordered" evidence="5">
    <location>
        <begin position="1368"/>
        <end position="1387"/>
    </location>
</feature>
<feature type="domain" description="Exocyst complex component Sec3 PIP2-binding N-terminal" evidence="6">
    <location>
        <begin position="156"/>
        <end position="259"/>
    </location>
</feature>